<comment type="caution">
    <text evidence="2">The sequence shown here is derived from an EMBL/GenBank/DDBJ whole genome shotgun (WGS) entry which is preliminary data.</text>
</comment>
<feature type="signal peptide" evidence="1">
    <location>
        <begin position="1"/>
        <end position="20"/>
    </location>
</feature>
<reference evidence="2" key="1">
    <citation type="journal article" date="2019" name="Sci. Rep.">
        <title>Draft genome of Tanacetum cinerariifolium, the natural source of mosquito coil.</title>
        <authorList>
            <person name="Yamashiro T."/>
            <person name="Shiraishi A."/>
            <person name="Satake H."/>
            <person name="Nakayama K."/>
        </authorList>
    </citation>
    <scope>NUCLEOTIDE SEQUENCE</scope>
</reference>
<proteinExistence type="predicted"/>
<sequence length="117" mass="12126">MRKLLPFLVSLLPLAAGAQTAPNWASASSLPITPAFALQPTYAVDAAGNTYLAATFAQSVTLAPGTVLTSQEIFPGIPSQDGVVAKYSPTGSLLWYRQLSGPGSDSFQKVIIDASGK</sequence>
<feature type="chain" id="PRO_5025686260" evidence="1">
    <location>
        <begin position="21"/>
        <end position="117"/>
    </location>
</feature>
<dbReference type="EMBL" id="BKCJ011252479">
    <property type="protein sequence ID" value="GFD10468.1"/>
    <property type="molecule type" value="Genomic_DNA"/>
</dbReference>
<dbReference type="AlphaFoldDB" id="A0A699TMS8"/>
<evidence type="ECO:0000256" key="1">
    <source>
        <dbReference type="SAM" id="SignalP"/>
    </source>
</evidence>
<organism evidence="2">
    <name type="scientific">Tanacetum cinerariifolium</name>
    <name type="common">Dalmatian daisy</name>
    <name type="synonym">Chrysanthemum cinerariifolium</name>
    <dbReference type="NCBI Taxonomy" id="118510"/>
    <lineage>
        <taxon>Eukaryota</taxon>
        <taxon>Viridiplantae</taxon>
        <taxon>Streptophyta</taxon>
        <taxon>Embryophyta</taxon>
        <taxon>Tracheophyta</taxon>
        <taxon>Spermatophyta</taxon>
        <taxon>Magnoliopsida</taxon>
        <taxon>eudicotyledons</taxon>
        <taxon>Gunneridae</taxon>
        <taxon>Pentapetalae</taxon>
        <taxon>asterids</taxon>
        <taxon>campanulids</taxon>
        <taxon>Asterales</taxon>
        <taxon>Asteraceae</taxon>
        <taxon>Asteroideae</taxon>
        <taxon>Anthemideae</taxon>
        <taxon>Anthemidinae</taxon>
        <taxon>Tanacetum</taxon>
    </lineage>
</organism>
<name>A0A699TMS8_TANCI</name>
<protein>
    <submittedName>
        <fullName evidence="2">Uncharacterized protein</fullName>
    </submittedName>
</protein>
<evidence type="ECO:0000313" key="2">
    <source>
        <dbReference type="EMBL" id="GFD10468.1"/>
    </source>
</evidence>
<gene>
    <name evidence="2" type="ORF">Tci_882437</name>
</gene>
<keyword evidence="1" id="KW-0732">Signal</keyword>
<accession>A0A699TMS8</accession>
<feature type="non-terminal residue" evidence="2">
    <location>
        <position position="117"/>
    </location>
</feature>